<dbReference type="InParanoid" id="A0A507AR04"/>
<evidence type="ECO:0000313" key="2">
    <source>
        <dbReference type="EMBL" id="TPX07308.1"/>
    </source>
</evidence>
<keyword evidence="3" id="KW-1185">Reference proteome</keyword>
<dbReference type="RefSeq" id="XP_030989019.1">
    <property type="nucleotide sequence ID" value="XM_031133464.1"/>
</dbReference>
<sequence length="305" mass="34703">MDTFIPSCGCCTPDPYFAFGDNQCTCNGCGGMLELPSGDVLDSHTISTLESTNVKRFELNLTWPRLVPYSERVRGFGHLNGIIDDMLRSRRVGGTPVCLPAAAPTHIERTSQEQHARPKWVPKEYLYSELRGIYDPKDNPDKLAHVEFRILELSKGNREDPLHGSLKTVTIEDRIDYVALSYTWADKTGDSTRRRPLFLGPECQRLFMTVNCEAALRCLRYPDQPRSLWIDAICINQKSEDDKKAQILIMNYIYSKASSVLVFLDDSSDPVHHILRNIKANKDPTIKEYPTEEDQMQMQALFSIP</sequence>
<gene>
    <name evidence="2" type="ORF">E0L32_010805</name>
</gene>
<protein>
    <recommendedName>
        <fullName evidence="1">Heterokaryon incompatibility domain-containing protein</fullName>
    </recommendedName>
</protein>
<feature type="domain" description="Heterokaryon incompatibility" evidence="1">
    <location>
        <begin position="177"/>
        <end position="293"/>
    </location>
</feature>
<dbReference type="AlphaFoldDB" id="A0A507AR04"/>
<evidence type="ECO:0000313" key="3">
    <source>
        <dbReference type="Proteomes" id="UP000319257"/>
    </source>
</evidence>
<dbReference type="InterPro" id="IPR010730">
    <property type="entry name" value="HET"/>
</dbReference>
<name>A0A507AR04_9PEZI</name>
<dbReference type="EMBL" id="SKBQ01000091">
    <property type="protein sequence ID" value="TPX07308.1"/>
    <property type="molecule type" value="Genomic_DNA"/>
</dbReference>
<dbReference type="PANTHER" id="PTHR24148:SF81">
    <property type="entry name" value="HETEROKARYON INCOMPATIBILITY DOMAIN-CONTAINING PROTEIN"/>
    <property type="match status" value="1"/>
</dbReference>
<dbReference type="Proteomes" id="UP000319257">
    <property type="component" value="Unassembled WGS sequence"/>
</dbReference>
<dbReference type="Pfam" id="PF06985">
    <property type="entry name" value="HET"/>
    <property type="match status" value="1"/>
</dbReference>
<comment type="caution">
    <text evidence="2">The sequence shown here is derived from an EMBL/GenBank/DDBJ whole genome shotgun (WGS) entry which is preliminary data.</text>
</comment>
<dbReference type="STRING" id="1093900.A0A507AR04"/>
<dbReference type="OrthoDB" id="5571888at2759"/>
<dbReference type="GeneID" id="41978252"/>
<evidence type="ECO:0000259" key="1">
    <source>
        <dbReference type="Pfam" id="PF06985"/>
    </source>
</evidence>
<proteinExistence type="predicted"/>
<dbReference type="PANTHER" id="PTHR24148">
    <property type="entry name" value="ANKYRIN REPEAT DOMAIN-CONTAINING PROTEIN 39 HOMOLOG-RELATED"/>
    <property type="match status" value="1"/>
</dbReference>
<reference evidence="2 3" key="1">
    <citation type="submission" date="2019-06" db="EMBL/GenBank/DDBJ databases">
        <title>Draft genome sequence of the filamentous fungus Phialemoniopsis curvata isolated from diesel fuel.</title>
        <authorList>
            <person name="Varaljay V.A."/>
            <person name="Lyon W.J."/>
            <person name="Crouch A.L."/>
            <person name="Drake C.E."/>
            <person name="Hollomon J.M."/>
            <person name="Nadeau L.J."/>
            <person name="Nunn H.S."/>
            <person name="Stevenson B.S."/>
            <person name="Bojanowski C.L."/>
            <person name="Crookes-Goodson W.J."/>
        </authorList>
    </citation>
    <scope>NUCLEOTIDE SEQUENCE [LARGE SCALE GENOMIC DNA]</scope>
    <source>
        <strain evidence="2 3">D216</strain>
    </source>
</reference>
<accession>A0A507AR04</accession>
<organism evidence="2 3">
    <name type="scientific">Thyridium curvatum</name>
    <dbReference type="NCBI Taxonomy" id="1093900"/>
    <lineage>
        <taxon>Eukaryota</taxon>
        <taxon>Fungi</taxon>
        <taxon>Dikarya</taxon>
        <taxon>Ascomycota</taxon>
        <taxon>Pezizomycotina</taxon>
        <taxon>Sordariomycetes</taxon>
        <taxon>Sordariomycetidae</taxon>
        <taxon>Thyridiales</taxon>
        <taxon>Thyridiaceae</taxon>
        <taxon>Thyridium</taxon>
    </lineage>
</organism>
<dbReference type="InterPro" id="IPR052895">
    <property type="entry name" value="HetReg/Transcr_Mod"/>
</dbReference>